<dbReference type="PANTHER" id="PTHR22775:SF3">
    <property type="entry name" value="SORTING NEXIN-13"/>
    <property type="match status" value="1"/>
</dbReference>
<reference evidence="7 8" key="1">
    <citation type="submission" date="2009-11" db="EMBL/GenBank/DDBJ databases">
        <title>Annotation of Allomyces macrogynus ATCC 38327.</title>
        <authorList>
            <consortium name="The Broad Institute Genome Sequencing Platform"/>
            <person name="Russ C."/>
            <person name="Cuomo C."/>
            <person name="Burger G."/>
            <person name="Gray M.W."/>
            <person name="Holland P.W.H."/>
            <person name="King N."/>
            <person name="Lang F.B.F."/>
            <person name="Roger A.J."/>
            <person name="Ruiz-Trillo I."/>
            <person name="Young S.K."/>
            <person name="Zeng Q."/>
            <person name="Gargeya S."/>
            <person name="Fitzgerald M."/>
            <person name="Haas B."/>
            <person name="Abouelleil A."/>
            <person name="Alvarado L."/>
            <person name="Arachchi H.M."/>
            <person name="Berlin A."/>
            <person name="Chapman S.B."/>
            <person name="Gearin G."/>
            <person name="Goldberg J."/>
            <person name="Griggs A."/>
            <person name="Gujja S."/>
            <person name="Hansen M."/>
            <person name="Heiman D."/>
            <person name="Howarth C."/>
            <person name="Larimer J."/>
            <person name="Lui A."/>
            <person name="MacDonald P.J.P."/>
            <person name="McCowen C."/>
            <person name="Montmayeur A."/>
            <person name="Murphy C."/>
            <person name="Neiman D."/>
            <person name="Pearson M."/>
            <person name="Priest M."/>
            <person name="Roberts A."/>
            <person name="Saif S."/>
            <person name="Shea T."/>
            <person name="Sisk P."/>
            <person name="Stolte C."/>
            <person name="Sykes S."/>
            <person name="Wortman J."/>
            <person name="Nusbaum C."/>
            <person name="Birren B."/>
        </authorList>
    </citation>
    <scope>NUCLEOTIDE SEQUENCE [LARGE SCALE GENOMIC DNA]</scope>
    <source>
        <strain evidence="7 8">ATCC 38327</strain>
    </source>
</reference>
<dbReference type="AlphaFoldDB" id="A0A0L0SCB5"/>
<dbReference type="PROSITE" id="PS50195">
    <property type="entry name" value="PX"/>
    <property type="match status" value="1"/>
</dbReference>
<keyword evidence="3" id="KW-0472">Membrane</keyword>
<feature type="compositionally biased region" description="Low complexity" evidence="2">
    <location>
        <begin position="527"/>
        <end position="536"/>
    </location>
</feature>
<feature type="compositionally biased region" description="Polar residues" evidence="2">
    <location>
        <begin position="682"/>
        <end position="696"/>
    </location>
</feature>
<dbReference type="Pfam" id="PF08628">
    <property type="entry name" value="Nexin_C"/>
    <property type="match status" value="1"/>
</dbReference>
<dbReference type="Gene3D" id="3.30.1520.10">
    <property type="entry name" value="Phox-like domain"/>
    <property type="match status" value="1"/>
</dbReference>
<dbReference type="Pfam" id="PF00615">
    <property type="entry name" value="RGS"/>
    <property type="match status" value="1"/>
</dbReference>
<dbReference type="SUPFAM" id="SSF48097">
    <property type="entry name" value="Regulator of G-protein signaling, RGS"/>
    <property type="match status" value="1"/>
</dbReference>
<dbReference type="InterPro" id="IPR001683">
    <property type="entry name" value="PX_dom"/>
</dbReference>
<dbReference type="InterPro" id="IPR009360">
    <property type="entry name" value="Isy1"/>
</dbReference>
<dbReference type="VEuPathDB" id="FungiDB:AMAG_05549"/>
<dbReference type="InterPro" id="IPR003114">
    <property type="entry name" value="Phox_assoc"/>
</dbReference>
<dbReference type="SUPFAM" id="SSF64268">
    <property type="entry name" value="PX domain"/>
    <property type="match status" value="1"/>
</dbReference>
<dbReference type="SMART" id="SM00315">
    <property type="entry name" value="RGS"/>
    <property type="match status" value="1"/>
</dbReference>
<evidence type="ECO:0008006" key="9">
    <source>
        <dbReference type="Google" id="ProtNLM"/>
    </source>
</evidence>
<dbReference type="Gene3D" id="1.10.167.10">
    <property type="entry name" value="Regulator of G-protein Signalling 4, domain 2"/>
    <property type="match status" value="1"/>
</dbReference>
<evidence type="ECO:0000259" key="4">
    <source>
        <dbReference type="PROSITE" id="PS50132"/>
    </source>
</evidence>
<dbReference type="Pfam" id="PF00787">
    <property type="entry name" value="PX"/>
    <property type="match status" value="1"/>
</dbReference>
<dbReference type="SMART" id="SM00313">
    <property type="entry name" value="PXA"/>
    <property type="match status" value="1"/>
</dbReference>
<evidence type="ECO:0000256" key="3">
    <source>
        <dbReference type="SAM" id="Phobius"/>
    </source>
</evidence>
<dbReference type="Proteomes" id="UP000054350">
    <property type="component" value="Unassembled WGS sequence"/>
</dbReference>
<dbReference type="PROSITE" id="PS51207">
    <property type="entry name" value="PXA"/>
    <property type="match status" value="1"/>
</dbReference>
<evidence type="ECO:0000313" key="8">
    <source>
        <dbReference type="Proteomes" id="UP000054350"/>
    </source>
</evidence>
<sequence length="1186" mass="130051">MGLVQTVANVLINSLIGLVSILGAWTLVSLFLHIKEARHPEPDPPEPTAKRIVGSLSLSSSWDARLAALIAERAAAQSFPLSSEGPFRLGHDPLLQGPDASQSTPASDPLAAAENLIQLVIRDFIACWYLSISSDPTFVDRIQLLLRDAVREAARRLHRVSLPSLVVERLAPTLIMHVSAFRKAEQAVRGTDEDRLFTETQEYHELVASKYAQGRLHPSLHLKGSTQTTELAYLRSLADRLLPVLLPRAPELNSSISRILVREVLACAVLHPVVTMLSEPHFWNQTIDSLAGAAMRELSIIYRFRKILDEQTVDASQTALPMQSNDEFLRNIKACKSLIEAKKLRNQIVMDIRRRRLDILDRVPGETVHGMLVEDVMTFINQLLSAKMHVEKRIEELGGPPYVPRNVTVGVSSHHLSLTQLLASSTGLSYFMEFVDQSQRTNLLQCWLMAESFRQHLGTFQAPESLRQDFEQIIQLFFAPTSPKFVKLPLNLSLQLTHLMGLGVAPATAESEPLLSIDTAKPDRARTPTCTPTRTPTRGRDGGSGVTSPAPLAQPADPPDPRHLVQQYQPVLDAQTYVYQQMESTDFVQFVRSDLYLSLINEPGFVSDRDARLAARAAADASDYLVDLSLLSEEALLPSDEAVEAVEEELRTILTGDLDDDAATTVPAAHATAGSDHGSVHSRANSTSSAGSTTRPSSIASSSWSASALLGGGRASGGAAASAKAHLRRRIDVLVQQEAVLDSLLAKAQATHKDHELIRILEKSKLTIRDEMRELLWQEIQEDRKEPTLIVSGRCSVNVISNTVGTDGTKEFSLYVIEVKNLDSNSPGWIVTRRYSEFLALHQLLKVKFSIVQQYDLPKKAPNVILGNVLMKSLAESRQDKLGKYLQALCAHQEICDSEEFRRFICQEKLDVADLQARQARVTSGAPRSGVSLMRQLQQKIINGLDVFVGPNAESGGRAGPDGKAGLANVGGGFLSLSNLLDSTARVSSGSGGSERLAAGGELLSSSESLGSGGGSTGGSARGGTYAREEKASDVFAELFIEVFDLKDNWLRRQAVLIILQQILGETIDRKLVESLDSLSSPNMIHWYITTLSDALWPDGKWNTSRVEPTDAERAQTKQRARQKVTTLVPEILGSFVGRQNARKGGARLLSLLQNQLMNRHLLYSMLDVIVDEVFLHPRAPPVGVE</sequence>
<evidence type="ECO:0000256" key="2">
    <source>
        <dbReference type="SAM" id="MobiDB-lite"/>
    </source>
</evidence>
<evidence type="ECO:0000256" key="1">
    <source>
        <dbReference type="ARBA" id="ARBA00010883"/>
    </source>
</evidence>
<evidence type="ECO:0000313" key="7">
    <source>
        <dbReference type="EMBL" id="KNE60126.1"/>
    </source>
</evidence>
<dbReference type="Pfam" id="PF06246">
    <property type="entry name" value="Isy1"/>
    <property type="match status" value="1"/>
</dbReference>
<keyword evidence="3" id="KW-1133">Transmembrane helix</keyword>
<dbReference type="InterPro" id="IPR044926">
    <property type="entry name" value="RGS_subdomain_2"/>
</dbReference>
<dbReference type="InterPro" id="IPR013937">
    <property type="entry name" value="Sorting_nexin_C"/>
</dbReference>
<name>A0A0L0SCB5_ALLM3</name>
<organism evidence="7 8">
    <name type="scientific">Allomyces macrogynus (strain ATCC 38327)</name>
    <name type="common">Allomyces javanicus var. macrogynus</name>
    <dbReference type="NCBI Taxonomy" id="578462"/>
    <lineage>
        <taxon>Eukaryota</taxon>
        <taxon>Fungi</taxon>
        <taxon>Fungi incertae sedis</taxon>
        <taxon>Blastocladiomycota</taxon>
        <taxon>Blastocladiomycetes</taxon>
        <taxon>Blastocladiales</taxon>
        <taxon>Blastocladiaceae</taxon>
        <taxon>Allomyces</taxon>
    </lineage>
</organism>
<feature type="transmembrane region" description="Helical" evidence="3">
    <location>
        <begin position="12"/>
        <end position="34"/>
    </location>
</feature>
<feature type="domain" description="PX" evidence="5">
    <location>
        <begin position="793"/>
        <end position="912"/>
    </location>
</feature>
<feature type="region of interest" description="Disordered" evidence="2">
    <location>
        <begin position="515"/>
        <end position="559"/>
    </location>
</feature>
<feature type="compositionally biased region" description="Gly residues" evidence="2">
    <location>
        <begin position="1011"/>
        <end position="1022"/>
    </location>
</feature>
<dbReference type="STRING" id="578462.A0A0L0SCB5"/>
<gene>
    <name evidence="7" type="ORF">AMAG_05549</name>
</gene>
<feature type="region of interest" description="Disordered" evidence="2">
    <location>
        <begin position="1005"/>
        <end position="1025"/>
    </location>
</feature>
<dbReference type="PANTHER" id="PTHR22775">
    <property type="entry name" value="SORTING NEXIN"/>
    <property type="match status" value="1"/>
</dbReference>
<dbReference type="InterPro" id="IPR036871">
    <property type="entry name" value="PX_dom_sf"/>
</dbReference>
<dbReference type="OrthoDB" id="120967at2759"/>
<feature type="region of interest" description="Disordered" evidence="2">
    <location>
        <begin position="669"/>
        <end position="699"/>
    </location>
</feature>
<dbReference type="InterPro" id="IPR016137">
    <property type="entry name" value="RGS"/>
</dbReference>
<reference evidence="8" key="2">
    <citation type="submission" date="2009-11" db="EMBL/GenBank/DDBJ databases">
        <title>The Genome Sequence of Allomyces macrogynus strain ATCC 38327.</title>
        <authorList>
            <consortium name="The Broad Institute Genome Sequencing Platform"/>
            <person name="Russ C."/>
            <person name="Cuomo C."/>
            <person name="Shea T."/>
            <person name="Young S.K."/>
            <person name="Zeng Q."/>
            <person name="Koehrsen M."/>
            <person name="Haas B."/>
            <person name="Borodovsky M."/>
            <person name="Guigo R."/>
            <person name="Alvarado L."/>
            <person name="Berlin A."/>
            <person name="Borenstein D."/>
            <person name="Chen Z."/>
            <person name="Engels R."/>
            <person name="Freedman E."/>
            <person name="Gellesch M."/>
            <person name="Goldberg J."/>
            <person name="Griggs A."/>
            <person name="Gujja S."/>
            <person name="Heiman D."/>
            <person name="Hepburn T."/>
            <person name="Howarth C."/>
            <person name="Jen D."/>
            <person name="Larson L."/>
            <person name="Lewis B."/>
            <person name="Mehta T."/>
            <person name="Park D."/>
            <person name="Pearson M."/>
            <person name="Roberts A."/>
            <person name="Saif S."/>
            <person name="Shenoy N."/>
            <person name="Sisk P."/>
            <person name="Stolte C."/>
            <person name="Sykes S."/>
            <person name="Walk T."/>
            <person name="White J."/>
            <person name="Yandava C."/>
            <person name="Burger G."/>
            <person name="Gray M.W."/>
            <person name="Holland P.W.H."/>
            <person name="King N."/>
            <person name="Lang F.B.F."/>
            <person name="Roger A.J."/>
            <person name="Ruiz-Trillo I."/>
            <person name="Lander E."/>
            <person name="Nusbaum C."/>
        </authorList>
    </citation>
    <scope>NUCLEOTIDE SEQUENCE [LARGE SCALE GENOMIC DNA]</scope>
    <source>
        <strain evidence="8">ATCC 38327</strain>
    </source>
</reference>
<dbReference type="Pfam" id="PF02194">
    <property type="entry name" value="PXA"/>
    <property type="match status" value="1"/>
</dbReference>
<dbReference type="SMART" id="SM00312">
    <property type="entry name" value="PX"/>
    <property type="match status" value="1"/>
</dbReference>
<evidence type="ECO:0000259" key="6">
    <source>
        <dbReference type="PROSITE" id="PS51207"/>
    </source>
</evidence>
<dbReference type="EMBL" id="GG745335">
    <property type="protein sequence ID" value="KNE60126.1"/>
    <property type="molecule type" value="Genomic_DNA"/>
</dbReference>
<evidence type="ECO:0000259" key="5">
    <source>
        <dbReference type="PROSITE" id="PS50195"/>
    </source>
</evidence>
<feature type="domain" description="PXA" evidence="6">
    <location>
        <begin position="107"/>
        <end position="295"/>
    </location>
</feature>
<feature type="domain" description="RGS" evidence="4">
    <location>
        <begin position="417"/>
        <end position="600"/>
    </location>
</feature>
<dbReference type="eggNOG" id="KOG2101">
    <property type="taxonomic scope" value="Eukaryota"/>
</dbReference>
<dbReference type="InterPro" id="IPR036305">
    <property type="entry name" value="RGS_sf"/>
</dbReference>
<protein>
    <recommendedName>
        <fullName evidence="9">PXA domain-containing protein</fullName>
    </recommendedName>
</protein>
<proteinExistence type="inferred from homology"/>
<dbReference type="GO" id="GO:0000350">
    <property type="term" value="P:generation of catalytic spliceosome for second transesterification step"/>
    <property type="evidence" value="ECO:0007669"/>
    <property type="project" value="InterPro"/>
</dbReference>
<dbReference type="GO" id="GO:0035091">
    <property type="term" value="F:phosphatidylinositol binding"/>
    <property type="evidence" value="ECO:0007669"/>
    <property type="project" value="InterPro"/>
</dbReference>
<dbReference type="InterPro" id="IPR037200">
    <property type="entry name" value="Isy1_sf"/>
</dbReference>
<keyword evidence="3" id="KW-0812">Transmembrane</keyword>
<dbReference type="SUPFAM" id="SSF140102">
    <property type="entry name" value="ISY1 domain-like"/>
    <property type="match status" value="1"/>
</dbReference>
<dbReference type="PROSITE" id="PS50132">
    <property type="entry name" value="RGS"/>
    <property type="match status" value="1"/>
</dbReference>
<dbReference type="OMA" id="AMYVVEV"/>
<comment type="similarity">
    <text evidence="1">Belongs to the sorting nexin family.</text>
</comment>
<keyword evidence="8" id="KW-1185">Reference proteome</keyword>
<accession>A0A0L0SCB5</accession>